<evidence type="ECO:0000256" key="3">
    <source>
        <dbReference type="ARBA" id="ARBA00022448"/>
    </source>
</evidence>
<evidence type="ECO:0000256" key="4">
    <source>
        <dbReference type="ARBA" id="ARBA00022692"/>
    </source>
</evidence>
<keyword evidence="4 8" id="KW-0812">Transmembrane</keyword>
<gene>
    <name evidence="12" type="primary">TMEM63A</name>
</gene>
<reference evidence="12" key="3">
    <citation type="submission" date="2025-09" db="UniProtKB">
        <authorList>
            <consortium name="Ensembl"/>
        </authorList>
    </citation>
    <scope>IDENTIFICATION</scope>
    <source>
        <strain evidence="12">broiler</strain>
    </source>
</reference>
<feature type="domain" description="CSC1/OSCA1-like cytosolic" evidence="11">
    <location>
        <begin position="227"/>
        <end position="409"/>
    </location>
</feature>
<comment type="subcellular location">
    <subcellularLocation>
        <location evidence="1">Endomembrane system</location>
        <topology evidence="1">Multi-pass membrane protein</topology>
    </subcellularLocation>
</comment>
<proteinExistence type="inferred from homology"/>
<protein>
    <submittedName>
        <fullName evidence="12">Transmembrane protein 63A</fullName>
    </submittedName>
</protein>
<feature type="domain" description="CSC1/OSCA1-like 7TM region" evidence="9">
    <location>
        <begin position="420"/>
        <end position="690"/>
    </location>
</feature>
<evidence type="ECO:0000256" key="2">
    <source>
        <dbReference type="ARBA" id="ARBA00007779"/>
    </source>
</evidence>
<comment type="catalytic activity">
    <reaction evidence="7">
        <text>Ca(2+)(in) = Ca(2+)(out)</text>
        <dbReference type="Rhea" id="RHEA:29671"/>
        <dbReference type="ChEBI" id="CHEBI:29108"/>
    </reaction>
</comment>
<dbReference type="PANTHER" id="PTHR13018:SF24">
    <property type="entry name" value="CSC1-LIKE PROTEIN 1"/>
    <property type="match status" value="1"/>
</dbReference>
<dbReference type="GO" id="GO:0012505">
    <property type="term" value="C:endomembrane system"/>
    <property type="evidence" value="ECO:0007669"/>
    <property type="project" value="UniProtKB-SubCell"/>
</dbReference>
<feature type="domain" description="CSC1/OSCA1-like N-terminal transmembrane" evidence="10">
    <location>
        <begin position="54"/>
        <end position="211"/>
    </location>
</feature>
<dbReference type="GO" id="GO:0003676">
    <property type="term" value="F:nucleic acid binding"/>
    <property type="evidence" value="ECO:0007669"/>
    <property type="project" value="InterPro"/>
</dbReference>
<reference evidence="12" key="1">
    <citation type="submission" date="2020-11" db="EMBL/GenBank/DDBJ databases">
        <title>Gallus gallus (Chicken) genome, bGalGal1, GRCg7b, maternal haplotype autosomes + Z &amp; W.</title>
        <authorList>
            <person name="Warren W."/>
            <person name="Formenti G."/>
            <person name="Fedrigo O."/>
            <person name="Haase B."/>
            <person name="Mountcastle J."/>
            <person name="Balacco J."/>
            <person name="Tracey A."/>
            <person name="Schneider V."/>
            <person name="Okimoto R."/>
            <person name="Cheng H."/>
            <person name="Hawken R."/>
            <person name="Howe K."/>
            <person name="Jarvis E.D."/>
        </authorList>
    </citation>
    <scope>NUCLEOTIDE SEQUENCE [LARGE SCALE GENOMIC DNA]</scope>
    <source>
        <strain evidence="12">Broiler</strain>
    </source>
</reference>
<keyword evidence="13" id="KW-1185">Reference proteome</keyword>
<dbReference type="PANTHER" id="PTHR13018">
    <property type="entry name" value="PROBABLE MEMBRANE PROTEIN DUF221-RELATED"/>
    <property type="match status" value="1"/>
</dbReference>
<keyword evidence="6 8" id="KW-0472">Membrane</keyword>
<evidence type="ECO:0000259" key="9">
    <source>
        <dbReference type="Pfam" id="PF02714"/>
    </source>
</evidence>
<name>A0A8V0Z0L2_CHICK</name>
<feature type="transmembrane region" description="Helical" evidence="8">
    <location>
        <begin position="610"/>
        <end position="640"/>
    </location>
</feature>
<organism evidence="12 13">
    <name type="scientific">Gallus gallus</name>
    <name type="common">Chicken</name>
    <dbReference type="NCBI Taxonomy" id="9031"/>
    <lineage>
        <taxon>Eukaryota</taxon>
        <taxon>Metazoa</taxon>
        <taxon>Chordata</taxon>
        <taxon>Craniata</taxon>
        <taxon>Vertebrata</taxon>
        <taxon>Euteleostomi</taxon>
        <taxon>Archelosauria</taxon>
        <taxon>Archosauria</taxon>
        <taxon>Dinosauria</taxon>
        <taxon>Saurischia</taxon>
        <taxon>Theropoda</taxon>
        <taxon>Coelurosauria</taxon>
        <taxon>Aves</taxon>
        <taxon>Neognathae</taxon>
        <taxon>Galloanserae</taxon>
        <taxon>Galliformes</taxon>
        <taxon>Phasianidae</taxon>
        <taxon>Phasianinae</taxon>
        <taxon>Gallus</taxon>
    </lineage>
</organism>
<evidence type="ECO:0000256" key="1">
    <source>
        <dbReference type="ARBA" id="ARBA00004127"/>
    </source>
</evidence>
<dbReference type="InterPro" id="IPR032880">
    <property type="entry name" value="CSC1/OSCA1-like_N"/>
</dbReference>
<dbReference type="Pfam" id="PF14703">
    <property type="entry name" value="PHM7_cyt"/>
    <property type="match status" value="1"/>
</dbReference>
<dbReference type="SUPFAM" id="SSF54928">
    <property type="entry name" value="RNA-binding domain, RBD"/>
    <property type="match status" value="1"/>
</dbReference>
<evidence type="ECO:0000313" key="13">
    <source>
        <dbReference type="Proteomes" id="UP000000539"/>
    </source>
</evidence>
<keyword evidence="3" id="KW-0813">Transport</keyword>
<sequence>MSPVFFLGIGRSHLAYSWNRSGLFNSTNETYCYSTARGSTVLQGVTFGGIPTVLLLDVTCFFILILLFSIIRKRFWDYGRVALVSEAECGVRYTHSSASSSAPEVLEYDSGFCSWMAAAFRMHDDEIHDRCGEDAIHYLTFQRHIICLLVAVSILSVGVILPVNLSGDLLVKDPYSFGRTTIQNLETGNNLLWLHTFFAVVYLILTVVFMSHHMKTVTYKEENIVKCTLFITGLPKNAKQEAIEGHFIAAYPTCTVLEVQLCYDVARLIHLFRKRNEAEKSLDYYKRLYEKHGKRAKINPKPCGQFCCCEMRGCKREDAVDYYTRVTNELIEEFSKEEQAVQNKPLGMAFVTFQEKSMATYILKDFNACKCRSIKCKGEPQPSSYSKELRVTNWEVKYATYPENICWNNLSVCGLNWWVRWWCINLSLLILLFFLTTPSIIISTMDKFNVTKPIHYLNNPIISQFFPTLLLWSFSALLPTIVYYSTLLESHWTKSAENRIMMHKVYIFLIFMVLILPSLGLTSLDFFFRWLFDRESSDSAIRLECVFLPDQGAFFVNYVIASAFVGNGMELLRLPGLILYTIRMIMAKSSAERKNIKQQQAFEYEFGAMYAWMLCVFTVIMAYSITCPIIVPFGLIYMLLKHMVDRYNLYYAYLPAKLEKKMHFSAVNQALAAPILCLFWLYFFSFLRLGFKAPTTMFTLLVVSITIAVCVAYTCFACFKHLSPLNYKIEDMQGESGSTDVRTTPASSVRS</sequence>
<comment type="similarity">
    <text evidence="2">Belongs to the CSC1 (TC 1.A.17) family.</text>
</comment>
<feature type="transmembrane region" description="Helical" evidence="8">
    <location>
        <begin position="191"/>
        <end position="210"/>
    </location>
</feature>
<feature type="transmembrane region" description="Helical" evidence="8">
    <location>
        <begin position="461"/>
        <end position="484"/>
    </location>
</feature>
<evidence type="ECO:0000256" key="7">
    <source>
        <dbReference type="ARBA" id="ARBA00036634"/>
    </source>
</evidence>
<accession>A0A8V0Z0L2</accession>
<evidence type="ECO:0000259" key="11">
    <source>
        <dbReference type="Pfam" id="PF14703"/>
    </source>
</evidence>
<evidence type="ECO:0000256" key="6">
    <source>
        <dbReference type="ARBA" id="ARBA00023136"/>
    </source>
</evidence>
<evidence type="ECO:0000256" key="5">
    <source>
        <dbReference type="ARBA" id="ARBA00022989"/>
    </source>
</evidence>
<dbReference type="GeneTree" id="ENSGT00940000159576"/>
<dbReference type="OrthoDB" id="1689567at2759"/>
<dbReference type="Ensembl" id="ENSGALT00010038355.1">
    <property type="protein sequence ID" value="ENSGALP00010022170.1"/>
    <property type="gene ID" value="ENSGALG00010015917.1"/>
</dbReference>
<evidence type="ECO:0000259" key="10">
    <source>
        <dbReference type="Pfam" id="PF13967"/>
    </source>
</evidence>
<dbReference type="InterPro" id="IPR012677">
    <property type="entry name" value="Nucleotide-bd_a/b_plait_sf"/>
</dbReference>
<dbReference type="GO" id="GO:0016020">
    <property type="term" value="C:membrane"/>
    <property type="evidence" value="ECO:0007669"/>
    <property type="project" value="InterPro"/>
</dbReference>
<dbReference type="InterPro" id="IPR035979">
    <property type="entry name" value="RBD_domain_sf"/>
</dbReference>
<dbReference type="Proteomes" id="UP000000539">
    <property type="component" value="Chromosome 3"/>
</dbReference>
<feature type="transmembrane region" description="Helical" evidence="8">
    <location>
        <begin position="670"/>
        <end position="691"/>
    </location>
</feature>
<dbReference type="Pfam" id="PF13967">
    <property type="entry name" value="RSN1_TM"/>
    <property type="match status" value="1"/>
</dbReference>
<dbReference type="Gene3D" id="3.30.70.330">
    <property type="match status" value="1"/>
</dbReference>
<dbReference type="AlphaFoldDB" id="A0A8V0Z0L2"/>
<feature type="transmembrane region" description="Helical" evidence="8">
    <location>
        <begin position="505"/>
        <end position="528"/>
    </location>
</feature>
<evidence type="ECO:0000256" key="8">
    <source>
        <dbReference type="SAM" id="Phobius"/>
    </source>
</evidence>
<feature type="transmembrane region" description="Helical" evidence="8">
    <location>
        <begin position="145"/>
        <end position="165"/>
    </location>
</feature>
<dbReference type="InterPro" id="IPR003864">
    <property type="entry name" value="CSC1/OSCA1-like_7TM"/>
</dbReference>
<dbReference type="Pfam" id="PF02714">
    <property type="entry name" value="RSN1_7TM"/>
    <property type="match status" value="1"/>
</dbReference>
<reference evidence="12" key="2">
    <citation type="submission" date="2025-08" db="UniProtKB">
        <authorList>
            <consortium name="Ensembl"/>
        </authorList>
    </citation>
    <scope>IDENTIFICATION</scope>
    <source>
        <strain evidence="12">broiler</strain>
    </source>
</reference>
<evidence type="ECO:0000313" key="12">
    <source>
        <dbReference type="Ensembl" id="ENSGALP00010022170.1"/>
    </source>
</evidence>
<feature type="transmembrane region" description="Helical" evidence="8">
    <location>
        <begin position="49"/>
        <end position="71"/>
    </location>
</feature>
<dbReference type="GO" id="GO:0005227">
    <property type="term" value="F:calcium-activated cation channel activity"/>
    <property type="evidence" value="ECO:0007669"/>
    <property type="project" value="InterPro"/>
</dbReference>
<dbReference type="InterPro" id="IPR045122">
    <property type="entry name" value="Csc1-like"/>
</dbReference>
<keyword evidence="5 8" id="KW-1133">Transmembrane helix</keyword>
<dbReference type="InterPro" id="IPR027815">
    <property type="entry name" value="CSC1/OSCA1-like_cyt"/>
</dbReference>
<feature type="transmembrane region" description="Helical" evidence="8">
    <location>
        <begin position="421"/>
        <end position="441"/>
    </location>
</feature>
<feature type="transmembrane region" description="Helical" evidence="8">
    <location>
        <begin position="697"/>
        <end position="719"/>
    </location>
</feature>